<feature type="compositionally biased region" description="Pro residues" evidence="1">
    <location>
        <begin position="105"/>
        <end position="118"/>
    </location>
</feature>
<dbReference type="PANTHER" id="PTHR40635:SF1">
    <property type="match status" value="1"/>
</dbReference>
<feature type="compositionally biased region" description="Acidic residues" evidence="1">
    <location>
        <begin position="186"/>
        <end position="197"/>
    </location>
</feature>
<organism evidence="2 3">
    <name type="scientific">Schizophyllum amplum</name>
    <dbReference type="NCBI Taxonomy" id="97359"/>
    <lineage>
        <taxon>Eukaryota</taxon>
        <taxon>Fungi</taxon>
        <taxon>Dikarya</taxon>
        <taxon>Basidiomycota</taxon>
        <taxon>Agaricomycotina</taxon>
        <taxon>Agaricomycetes</taxon>
        <taxon>Agaricomycetidae</taxon>
        <taxon>Agaricales</taxon>
        <taxon>Schizophyllaceae</taxon>
        <taxon>Schizophyllum</taxon>
    </lineage>
</organism>
<evidence type="ECO:0000256" key="1">
    <source>
        <dbReference type="SAM" id="MobiDB-lite"/>
    </source>
</evidence>
<feature type="compositionally biased region" description="Acidic residues" evidence="1">
    <location>
        <begin position="398"/>
        <end position="409"/>
    </location>
</feature>
<feature type="region of interest" description="Disordered" evidence="1">
    <location>
        <begin position="309"/>
        <end position="413"/>
    </location>
</feature>
<name>A0A550CSD2_9AGAR</name>
<feature type="compositionally biased region" description="Basic residues" evidence="1">
    <location>
        <begin position="122"/>
        <end position="142"/>
    </location>
</feature>
<dbReference type="PANTHER" id="PTHR40635">
    <property type="match status" value="1"/>
</dbReference>
<dbReference type="Proteomes" id="UP000320762">
    <property type="component" value="Unassembled WGS sequence"/>
</dbReference>
<evidence type="ECO:0000313" key="2">
    <source>
        <dbReference type="EMBL" id="TRM67697.1"/>
    </source>
</evidence>
<feature type="compositionally biased region" description="Acidic residues" evidence="1">
    <location>
        <begin position="146"/>
        <end position="161"/>
    </location>
</feature>
<feature type="region of interest" description="Disordered" evidence="1">
    <location>
        <begin position="102"/>
        <end position="256"/>
    </location>
</feature>
<sequence>MPFHARNAYYLKISDRNILPLYVYLDERHLDWMNDHILQHVLADLRPHIVPKLRAEAEATQSTAGAKKLTLDTHRGDSYQFAYFLRKTHPHSVLIKTRQFVAAPPAKPAPPPPAPTPAQGPSKRKARSKAPRALKRQKTKGKARADEDEELAVTSDEDVEDEHLPNSAAPRRSQRNRKAAVATYTEDVDDMETDDAPESSAPPPTQVEEHVQDEKPDQVEEPDQDVDMSEAPAAMPPASPPPDEQPSVFDLVEDEEEKPKPLLQLRYQGFSIFGHCLCVVVEPWPKIRSASGAPSRAGSVAPPRAISLLPFDRETSVAPPGTQRARTPLFLPDPDDRRSLTPGPRGLSPAPRSARDGSAALASSRDGSVAPTTSRDGRMLPPVPLFDDPPREPLFLGGEEDDEDDDMDDGGGMMALSQALHAAGDLPGTAAEDDEDMDGSIFFGDADEVREL</sequence>
<proteinExistence type="predicted"/>
<evidence type="ECO:0000313" key="3">
    <source>
        <dbReference type="Proteomes" id="UP000320762"/>
    </source>
</evidence>
<keyword evidence="3" id="KW-1185">Reference proteome</keyword>
<dbReference type="OrthoDB" id="5374757at2759"/>
<feature type="compositionally biased region" description="Acidic residues" evidence="1">
    <location>
        <begin position="219"/>
        <end position="228"/>
    </location>
</feature>
<feature type="region of interest" description="Disordered" evidence="1">
    <location>
        <begin position="426"/>
        <end position="452"/>
    </location>
</feature>
<dbReference type="EMBL" id="VDMD01000002">
    <property type="protein sequence ID" value="TRM67697.1"/>
    <property type="molecule type" value="Genomic_DNA"/>
</dbReference>
<reference evidence="2 3" key="1">
    <citation type="journal article" date="2019" name="New Phytol.">
        <title>Comparative genomics reveals unique wood-decay strategies and fruiting body development in the Schizophyllaceae.</title>
        <authorList>
            <person name="Almasi E."/>
            <person name="Sahu N."/>
            <person name="Krizsan K."/>
            <person name="Balint B."/>
            <person name="Kovacs G.M."/>
            <person name="Kiss B."/>
            <person name="Cseklye J."/>
            <person name="Drula E."/>
            <person name="Henrissat B."/>
            <person name="Nagy I."/>
            <person name="Chovatia M."/>
            <person name="Adam C."/>
            <person name="LaButti K."/>
            <person name="Lipzen A."/>
            <person name="Riley R."/>
            <person name="Grigoriev I.V."/>
            <person name="Nagy L.G."/>
        </authorList>
    </citation>
    <scope>NUCLEOTIDE SEQUENCE [LARGE SCALE GENOMIC DNA]</scope>
    <source>
        <strain evidence="2 3">NL-1724</strain>
    </source>
</reference>
<protein>
    <submittedName>
        <fullName evidence="2">Uncharacterized protein</fullName>
    </submittedName>
</protein>
<comment type="caution">
    <text evidence="2">The sequence shown here is derived from an EMBL/GenBank/DDBJ whole genome shotgun (WGS) entry which is preliminary data.</text>
</comment>
<dbReference type="AlphaFoldDB" id="A0A550CSD2"/>
<feature type="compositionally biased region" description="Pro residues" evidence="1">
    <location>
        <begin position="234"/>
        <end position="244"/>
    </location>
</feature>
<accession>A0A550CSD2</accession>
<feature type="compositionally biased region" description="Basic and acidic residues" evidence="1">
    <location>
        <begin position="207"/>
        <end position="218"/>
    </location>
</feature>
<gene>
    <name evidence="2" type="ORF">BD626DRAFT_479557</name>
</gene>